<evidence type="ECO:0000313" key="5">
    <source>
        <dbReference type="Proteomes" id="UP001165074"/>
    </source>
</evidence>
<dbReference type="CDD" id="cd04762">
    <property type="entry name" value="HTH_MerR-trunc"/>
    <property type="match status" value="1"/>
</dbReference>
<evidence type="ECO:0000259" key="2">
    <source>
        <dbReference type="Pfam" id="PF12728"/>
    </source>
</evidence>
<name>A0A9W6RXA1_9ACTN</name>
<evidence type="ECO:0000256" key="1">
    <source>
        <dbReference type="SAM" id="MobiDB-lite"/>
    </source>
</evidence>
<feature type="domain" description="Helix-turn-helix" evidence="3">
    <location>
        <begin position="68"/>
        <end position="118"/>
    </location>
</feature>
<protein>
    <submittedName>
        <fullName evidence="4">Uncharacterized protein</fullName>
    </submittedName>
</protein>
<dbReference type="SUPFAM" id="SSF46955">
    <property type="entry name" value="Putative DNA-binding domain"/>
    <property type="match status" value="1"/>
</dbReference>
<feature type="compositionally biased region" description="Basic and acidic residues" evidence="1">
    <location>
        <begin position="127"/>
        <end position="137"/>
    </location>
</feature>
<dbReference type="Gene3D" id="1.10.10.60">
    <property type="entry name" value="Homeodomain-like"/>
    <property type="match status" value="1"/>
</dbReference>
<dbReference type="InterPro" id="IPR045745">
    <property type="entry name" value="HTH_58_Actinobacteria-type"/>
</dbReference>
<reference evidence="4" key="1">
    <citation type="submission" date="2023-03" db="EMBL/GenBank/DDBJ databases">
        <title>Actinoallomurus iriomotensis NBRC 103684.</title>
        <authorList>
            <person name="Ichikawa N."/>
            <person name="Sato H."/>
            <person name="Tonouchi N."/>
        </authorList>
    </citation>
    <scope>NUCLEOTIDE SEQUENCE</scope>
    <source>
        <strain evidence="4">NBRC 103684</strain>
    </source>
</reference>
<dbReference type="AlphaFoldDB" id="A0A9W6RXA1"/>
<sequence>MPAPASEPPNEQLLTPREVAALFGVRTSTIASWARLGRISALLTPGGHRRYRASDIRQLLEPEGVPREQEQLEQDAARLYDQGWSIRQVADRFDMTYGTMRRILSKHTTLRTRGATERPVPSVNHHPSTDGRNDVAG</sequence>
<accession>A0A9W6RXA1</accession>
<organism evidence="4 5">
    <name type="scientific">Actinoallomurus iriomotensis</name>
    <dbReference type="NCBI Taxonomy" id="478107"/>
    <lineage>
        <taxon>Bacteria</taxon>
        <taxon>Bacillati</taxon>
        <taxon>Actinomycetota</taxon>
        <taxon>Actinomycetes</taxon>
        <taxon>Streptosporangiales</taxon>
        <taxon>Thermomonosporaceae</taxon>
        <taxon>Actinoallomurus</taxon>
    </lineage>
</organism>
<dbReference type="Gene3D" id="1.10.1660.10">
    <property type="match status" value="1"/>
</dbReference>
<dbReference type="InterPro" id="IPR009061">
    <property type="entry name" value="DNA-bd_dom_put_sf"/>
</dbReference>
<evidence type="ECO:0000259" key="3">
    <source>
        <dbReference type="Pfam" id="PF19575"/>
    </source>
</evidence>
<evidence type="ECO:0000313" key="4">
    <source>
        <dbReference type="EMBL" id="GLY83358.1"/>
    </source>
</evidence>
<dbReference type="Proteomes" id="UP001165074">
    <property type="component" value="Unassembled WGS sequence"/>
</dbReference>
<feature type="region of interest" description="Disordered" evidence="1">
    <location>
        <begin position="107"/>
        <end position="137"/>
    </location>
</feature>
<feature type="domain" description="Helix-turn-helix" evidence="2">
    <location>
        <begin position="13"/>
        <end position="61"/>
    </location>
</feature>
<dbReference type="EMBL" id="BSTK01000002">
    <property type="protein sequence ID" value="GLY83358.1"/>
    <property type="molecule type" value="Genomic_DNA"/>
</dbReference>
<gene>
    <name evidence="4" type="ORF">Airi02_012880</name>
</gene>
<proteinExistence type="predicted"/>
<dbReference type="Pfam" id="PF12728">
    <property type="entry name" value="HTH_17"/>
    <property type="match status" value="1"/>
</dbReference>
<keyword evidence="5" id="KW-1185">Reference proteome</keyword>
<comment type="caution">
    <text evidence="4">The sequence shown here is derived from an EMBL/GenBank/DDBJ whole genome shotgun (WGS) entry which is preliminary data.</text>
</comment>
<dbReference type="Pfam" id="PF19575">
    <property type="entry name" value="HTH_58"/>
    <property type="match status" value="1"/>
</dbReference>
<dbReference type="InterPro" id="IPR041657">
    <property type="entry name" value="HTH_17"/>
</dbReference>
<dbReference type="RefSeq" id="WP_349497805.1">
    <property type="nucleotide sequence ID" value="NZ_BSTK01000002.1"/>
</dbReference>